<evidence type="ECO:0000313" key="1">
    <source>
        <dbReference type="EMBL" id="APG08849.1"/>
    </source>
</evidence>
<proteinExistence type="predicted"/>
<reference evidence="1 3" key="1">
    <citation type="submission" date="2016-11" db="EMBL/GenBank/DDBJ databases">
        <title>Complete Genome Sequence of Bradyrhizobium sp. strain J5, an isolated from soybean nodule in Hokkaido.</title>
        <authorList>
            <person name="Kanehara K."/>
        </authorList>
    </citation>
    <scope>NUCLEOTIDE SEQUENCE [LARGE SCALE GENOMIC DNA]</scope>
    <source>
        <strain evidence="1 3">J5</strain>
    </source>
</reference>
<dbReference type="Proteomes" id="UP000193335">
    <property type="component" value="Unassembled WGS sequence"/>
</dbReference>
<organism evidence="1 3">
    <name type="scientific">Bradyrhizobium japonicum</name>
    <dbReference type="NCBI Taxonomy" id="375"/>
    <lineage>
        <taxon>Bacteria</taxon>
        <taxon>Pseudomonadati</taxon>
        <taxon>Pseudomonadota</taxon>
        <taxon>Alphaproteobacteria</taxon>
        <taxon>Hyphomicrobiales</taxon>
        <taxon>Nitrobacteraceae</taxon>
        <taxon>Bradyrhizobium</taxon>
    </lineage>
</organism>
<evidence type="ECO:0000313" key="4">
    <source>
        <dbReference type="Proteomes" id="UP000193335"/>
    </source>
</evidence>
<accession>A0A1L3F6A2</accession>
<dbReference type="EMBL" id="CP017637">
    <property type="protein sequence ID" value="APG08849.1"/>
    <property type="molecule type" value="Genomic_DNA"/>
</dbReference>
<evidence type="ECO:0000313" key="2">
    <source>
        <dbReference type="EMBL" id="OSJ35554.1"/>
    </source>
</evidence>
<name>A0A1L3F6A2_BRAJP</name>
<sequence length="66" mass="7150">MWTLVFITALVGVPPTNGVHSTVTTFKFDTQEQCDVAAKQLNIPKPYLTQRSAAIIVSTECIVGAK</sequence>
<dbReference type="Proteomes" id="UP000181962">
    <property type="component" value="Chromosome"/>
</dbReference>
<evidence type="ECO:0000313" key="3">
    <source>
        <dbReference type="Proteomes" id="UP000181962"/>
    </source>
</evidence>
<dbReference type="RefSeq" id="WP_071909839.1">
    <property type="nucleotide sequence ID" value="NZ_CP017637.1"/>
</dbReference>
<dbReference type="EMBL" id="NAFL01000215">
    <property type="protein sequence ID" value="OSJ35554.1"/>
    <property type="molecule type" value="Genomic_DNA"/>
</dbReference>
<dbReference type="AlphaFoldDB" id="A0A1L3F6A2"/>
<protein>
    <submittedName>
        <fullName evidence="1">Uncharacterized protein</fullName>
    </submittedName>
</protein>
<reference evidence="2 4" key="2">
    <citation type="submission" date="2017-03" db="EMBL/GenBank/DDBJ databases">
        <title>Whole genome sequences of fourteen strains of Bradyrhizobium canariense and one strain of Bradyrhizobium japonicum isolated from Lupinus (Papilionoideae: Genisteae) species in Algeria.</title>
        <authorList>
            <person name="Crovadore J."/>
            <person name="Chekireb D."/>
            <person name="Brachmann A."/>
            <person name="Chablais R."/>
            <person name="Cochard B."/>
            <person name="Lefort F."/>
        </authorList>
    </citation>
    <scope>NUCLEOTIDE SEQUENCE [LARGE SCALE GENOMIC DNA]</scope>
    <source>
        <strain evidence="2 4">UBMA197</strain>
    </source>
</reference>
<gene>
    <name evidence="1" type="ORF">BKD09_10945</name>
    <name evidence="2" type="ORF">BSZ19_07885</name>
</gene>